<dbReference type="Proteomes" id="UP000327148">
    <property type="component" value="Unassembled WGS sequence"/>
</dbReference>
<organism evidence="2 3">
    <name type="scientific">Aerococcus sanguinicola</name>
    <dbReference type="NCBI Taxonomy" id="119206"/>
    <lineage>
        <taxon>Bacteria</taxon>
        <taxon>Bacillati</taxon>
        <taxon>Bacillota</taxon>
        <taxon>Bacilli</taxon>
        <taxon>Lactobacillales</taxon>
        <taxon>Aerococcaceae</taxon>
        <taxon>Aerococcus</taxon>
    </lineage>
</organism>
<evidence type="ECO:0000313" key="2">
    <source>
        <dbReference type="EMBL" id="KAA9302216.1"/>
    </source>
</evidence>
<protein>
    <submittedName>
        <fullName evidence="2">Glycosyltransferase</fullName>
    </submittedName>
</protein>
<dbReference type="EMBL" id="VYWO01000001">
    <property type="protein sequence ID" value="KAA9302216.1"/>
    <property type="molecule type" value="Genomic_DNA"/>
</dbReference>
<sequence>MISVIIPMYNAENYIEKTITSIINQDFDDYELIIVDDGSTDKSKEIVDKYVDNKIHYLYQENSGAPAARNFGFSRAKGDYVLYFDADDTLNSQALRIFTKYTEAGYDLIIGQYDRINETGNKISNKNNCKDKYSPYFIDPLPGNKLYRKQFIIDNQLKFEKLKIGQDLNFYLQVLAHNPKVKQVKESIFSYYIHEGSISRSYNVSILDIITCFEIIEKKKYSIYEENKEILETLKYNHYSYHFYKIPLYSDRKMKIKIYDTFKEAYNKLNYDYLLEQYIDVNKKKVNLALRYKYLFISPLVKLLY</sequence>
<keyword evidence="2" id="KW-0808">Transferase</keyword>
<gene>
    <name evidence="2" type="ORF">F6I03_03105</name>
</gene>
<dbReference type="CDD" id="cd00761">
    <property type="entry name" value="Glyco_tranf_GTA_type"/>
    <property type="match status" value="1"/>
</dbReference>
<feature type="domain" description="Glycosyltransferase 2-like" evidence="1">
    <location>
        <begin position="3"/>
        <end position="129"/>
    </location>
</feature>
<dbReference type="Gene3D" id="3.90.550.10">
    <property type="entry name" value="Spore Coat Polysaccharide Biosynthesis Protein SpsA, Chain A"/>
    <property type="match status" value="1"/>
</dbReference>
<proteinExistence type="predicted"/>
<reference evidence="2 3" key="1">
    <citation type="submission" date="2019-09" db="EMBL/GenBank/DDBJ databases">
        <title>Draft genome sequence assemblies of isolates from the urinary tract.</title>
        <authorList>
            <person name="Mores C.R."/>
            <person name="Putonti C."/>
            <person name="Wolfe A.J."/>
        </authorList>
    </citation>
    <scope>NUCLEOTIDE SEQUENCE [LARGE SCALE GENOMIC DNA]</scope>
    <source>
        <strain evidence="2 3">UMB623</strain>
    </source>
</reference>
<accession>A0A5N1GPH1</accession>
<dbReference type="OrthoDB" id="2136725at2"/>
<name>A0A5N1GPH1_9LACT</name>
<dbReference type="GO" id="GO:0016758">
    <property type="term" value="F:hexosyltransferase activity"/>
    <property type="evidence" value="ECO:0007669"/>
    <property type="project" value="UniProtKB-ARBA"/>
</dbReference>
<dbReference type="Pfam" id="PF00535">
    <property type="entry name" value="Glycos_transf_2"/>
    <property type="match status" value="1"/>
</dbReference>
<dbReference type="AlphaFoldDB" id="A0A5N1GPH1"/>
<evidence type="ECO:0000313" key="3">
    <source>
        <dbReference type="Proteomes" id="UP000327148"/>
    </source>
</evidence>
<dbReference type="PANTHER" id="PTHR22916">
    <property type="entry name" value="GLYCOSYLTRANSFERASE"/>
    <property type="match status" value="1"/>
</dbReference>
<dbReference type="InterPro" id="IPR001173">
    <property type="entry name" value="Glyco_trans_2-like"/>
</dbReference>
<dbReference type="InterPro" id="IPR029044">
    <property type="entry name" value="Nucleotide-diphossugar_trans"/>
</dbReference>
<dbReference type="SUPFAM" id="SSF53448">
    <property type="entry name" value="Nucleotide-diphospho-sugar transferases"/>
    <property type="match status" value="1"/>
</dbReference>
<evidence type="ECO:0000259" key="1">
    <source>
        <dbReference type="Pfam" id="PF00535"/>
    </source>
</evidence>
<dbReference type="PANTHER" id="PTHR22916:SF3">
    <property type="entry name" value="UDP-GLCNAC:BETAGAL BETA-1,3-N-ACETYLGLUCOSAMINYLTRANSFERASE-LIKE PROTEIN 1"/>
    <property type="match status" value="1"/>
</dbReference>
<dbReference type="RefSeq" id="WP_070430340.1">
    <property type="nucleotide sequence ID" value="NZ_VYWO01000001.1"/>
</dbReference>
<comment type="caution">
    <text evidence="2">The sequence shown here is derived from an EMBL/GenBank/DDBJ whole genome shotgun (WGS) entry which is preliminary data.</text>
</comment>